<feature type="region of interest" description="Disordered" evidence="1">
    <location>
        <begin position="982"/>
        <end position="1022"/>
    </location>
</feature>
<gene>
    <name evidence="4" type="ORF">PSYICH_LOCUS3209</name>
</gene>
<protein>
    <recommendedName>
        <fullName evidence="6">Protein unc-80 homolog</fullName>
    </recommendedName>
</protein>
<feature type="region of interest" description="Disordered" evidence="1">
    <location>
        <begin position="1212"/>
        <end position="1237"/>
    </location>
</feature>
<evidence type="ECO:0000256" key="1">
    <source>
        <dbReference type="SAM" id="MobiDB-lite"/>
    </source>
</evidence>
<feature type="compositionally biased region" description="Polar residues" evidence="1">
    <location>
        <begin position="2562"/>
        <end position="2574"/>
    </location>
</feature>
<organism evidence="4 5">
    <name type="scientific">Psylliodes chrysocephalus</name>
    <dbReference type="NCBI Taxonomy" id="3402493"/>
    <lineage>
        <taxon>Eukaryota</taxon>
        <taxon>Metazoa</taxon>
        <taxon>Ecdysozoa</taxon>
        <taxon>Arthropoda</taxon>
        <taxon>Hexapoda</taxon>
        <taxon>Insecta</taxon>
        <taxon>Pterygota</taxon>
        <taxon>Neoptera</taxon>
        <taxon>Endopterygota</taxon>
        <taxon>Coleoptera</taxon>
        <taxon>Polyphaga</taxon>
        <taxon>Cucujiformia</taxon>
        <taxon>Chrysomeloidea</taxon>
        <taxon>Chrysomelidae</taxon>
        <taxon>Galerucinae</taxon>
        <taxon>Alticini</taxon>
        <taxon>Psylliodes</taxon>
    </lineage>
</organism>
<dbReference type="Pfam" id="PF19424">
    <property type="entry name" value="UNC80"/>
    <property type="match status" value="1"/>
</dbReference>
<evidence type="ECO:0000259" key="3">
    <source>
        <dbReference type="Pfam" id="PF20262"/>
    </source>
</evidence>
<feature type="domain" description="Protein UNC80 C-terminal" evidence="3">
    <location>
        <begin position="1472"/>
        <end position="2547"/>
    </location>
</feature>
<accession>A0A9P0CLQ0</accession>
<feature type="region of interest" description="Disordered" evidence="1">
    <location>
        <begin position="2546"/>
        <end position="2663"/>
    </location>
</feature>
<feature type="region of interest" description="Disordered" evidence="1">
    <location>
        <begin position="2060"/>
        <end position="2088"/>
    </location>
</feature>
<feature type="region of interest" description="Disordered" evidence="1">
    <location>
        <begin position="2391"/>
        <end position="2415"/>
    </location>
</feature>
<feature type="compositionally biased region" description="Basic residues" evidence="1">
    <location>
        <begin position="1009"/>
        <end position="1018"/>
    </location>
</feature>
<feature type="region of interest" description="Disordered" evidence="1">
    <location>
        <begin position="1035"/>
        <end position="1093"/>
    </location>
</feature>
<dbReference type="GO" id="GO:0030424">
    <property type="term" value="C:axon"/>
    <property type="evidence" value="ECO:0007669"/>
    <property type="project" value="TreeGrafter"/>
</dbReference>
<dbReference type="Proteomes" id="UP001153636">
    <property type="component" value="Chromosome 12"/>
</dbReference>
<feature type="compositionally biased region" description="Basic residues" evidence="1">
    <location>
        <begin position="2710"/>
        <end position="2730"/>
    </location>
</feature>
<dbReference type="GO" id="GO:0034703">
    <property type="term" value="C:cation channel complex"/>
    <property type="evidence" value="ECO:0007669"/>
    <property type="project" value="TreeGrafter"/>
</dbReference>
<dbReference type="InterPro" id="IPR045852">
    <property type="entry name" value="UNC80_central"/>
</dbReference>
<dbReference type="PANTHER" id="PTHR31781">
    <property type="entry name" value="UNC80"/>
    <property type="match status" value="1"/>
</dbReference>
<evidence type="ECO:0000259" key="2">
    <source>
        <dbReference type="Pfam" id="PF19424"/>
    </source>
</evidence>
<dbReference type="PANTHER" id="PTHR31781:SF1">
    <property type="entry name" value="PROTEIN UNC-80 HOMOLOG"/>
    <property type="match status" value="1"/>
</dbReference>
<feature type="compositionally biased region" description="Polar residues" evidence="1">
    <location>
        <begin position="2745"/>
        <end position="2757"/>
    </location>
</feature>
<proteinExistence type="predicted"/>
<feature type="compositionally biased region" description="Low complexity" evidence="1">
    <location>
        <begin position="1056"/>
        <end position="1076"/>
    </location>
</feature>
<evidence type="ECO:0008006" key="6">
    <source>
        <dbReference type="Google" id="ProtNLM"/>
    </source>
</evidence>
<feature type="compositionally biased region" description="Acidic residues" evidence="1">
    <location>
        <begin position="1457"/>
        <end position="1466"/>
    </location>
</feature>
<feature type="compositionally biased region" description="Low complexity" evidence="1">
    <location>
        <begin position="2764"/>
        <end position="2782"/>
    </location>
</feature>
<feature type="domain" description="Protein UNC80 central region" evidence="2">
    <location>
        <begin position="699"/>
        <end position="1460"/>
    </location>
</feature>
<sequence length="2920" mass="327501">MKITDLKTFVETKLLSKSDKALEKIGQEEQKPLGQVSVGSRRILNVLQDYHRSLDTGDENLTRPQSSISRMFEIPSNLVKGKSMPSLSCILDELTQGGYIDESHWEVKRAGKFSSSQPMTNPIITVTEHTPTPSPDYLKRQGSMDSQLDVASLSGSKLGNWQERKASLTRSQTDSNITYAGEDVPEAPGATCYITKDGDIDLQVVLQAVHRTSLRDNASCTLRVLEVILNIIELLMDMGVLKQCLKDEAMGSTASQQETASPDKRTGKMPSSTTQGSIGVGAESEKNKPVSSHRLIMNIIIRVLKHLGCPQGCSEGHRGPPAEFMRTQSQNILVKLNRASPKQFKSFLKDYVKYQPLPEVMDLFHSYVGYCIDPSSLLSPLNQKRGSGKSQDTVSQGGYATNFGTGLGGGGIRGIESTIVSHVFKPLVTRFVESAKEVRTPDSISAYCEIRQLMTYVKEGHGSIFRRVALSALIDTADRPTKKEVNIQTTRVIRHMHHSEIEEQVDAPTDTQSYTEQDRGTRKSLFKKRSTSSTCPSLLETEAEEMAKSSQSPLGNIRKKHHILTPRQSERALGIALEPQLSIKSKKSKLGGLVNWFKKGESCSVDELENVDNGDSFTDTSSFLRQPSKFYQQKDSNRSNVSQSIQKAKRKMEDKFKFVLKKGKKKDGSQEESGGGYFSRKNSMEFGETSRESEFVILKERKLVSTSLVYQGVSRLSFLLETCPPGSVPDAHLIASVLDLPHSTVVAKAAILLECAYFVHCCNKNQWPSWMKYNIPVYRPSGPLPARGSNSTGLRRSHIMQRAAGKMFYQWAEIIGQKLEEFIIEDKTLQPEIIEMVTDEQKQKELLIQDEEEDFLDEASINTYGSSCPMALRLIACVLLQEITSFLRETYQTLPKSSRVMEKGKPTPWEKLYSRDANRRWSMALSSMGHSQTSAQSLQSIAGDRDCGQTGERKISFVLHEPDNESEGSSNTTVTMQAFLQGEDAKRQQQSRPSYILRRGTAAPTGGSFKRRSLKLRRGTKEGMDVEWKVQETVKRTDSIQSKRKVSSISDRSDTSEPGAAGEASGEESPGVLSDEQPPESPSDSNDTDDTSKHMPWMKTMILVSNSFYYYCSHQTFCHPFCYRRIMRACNRLVKAARKVYGEEFGILDDRLCMDFSGKKKNKKDKGQNRKVSDQTSSTVSPIRRKDSVGKKDKIDKSMEGGQLGKMFCKDSSRDIADSDPGSEAKPTSEKKPEEPPPILKYIKTQVKEAFHSPLAVLLKGAVILTEEHFLDIIPVAWELLLEPNQEVTACAASIFILGAVRAPQQVSDVMQHGLSHHDCAVRINAILRFQVLWKMRYQVWPRMEENAQMLFKVPPPGIEFTLPSPKIGIESLDVVDSPWELLVKTKVEEVTINQERHRSLVTATKTRKKQQTELIKMALQAQDDKKREERENFLITTIPITIQAAHEPSLYHTGEEHEEVDDEQADGPPRNTGHHLHSAHSLFPSCLCSAVVQIINLLDDAAVSADGNAVYEVAYQVIWTCLVEDSALFLRYILERLTREKQELMFKILRHLIRFIPKLPQQAAFALYNYIIGYVMFYVRTPHEDGQKLIGAALSLLWMVVHSVHGIMFKDLKQILRKEQCDASILLTANVPSAKKIIVHGPQDPDAGGIPSQFPVQEDTQFYQILRESLDFFGIEENKHKEFFLVDYKTHQIRNPSSYVRDYYFFKRSQYPQLELVYMKPDVAFNALQKQELLHKFVEIGKVLLTWAILKNVDMVVQRVVFLHEELMKLPSFPRKALESDLDLYKSGPLGKELLGLDVLHKFMWVRLIARMFEAMAGNFAYSGDIHLFVNVLNGALVLHSEDACILRYVTATYINAAFHFKNIFSTNGYLLIMPTLLKIYSNHQTNKLVTTTIEYAVKQFYLMNRKPFILQMFGSVSAMLDTDEEGTYGDAHKIQSSCLFNLLLSLETPSPDPLNIAELVKEDKPLKAIDFCYHDENEMVTILDCISMCVMVVSYSSESVRGYQMLIILEAIFPCYVRQIQLPTYNKEGKKEKDIINLLAISIRTLVNNSESLTKHFSRSYNGPYRSSPEHKGSSQRNYSRGPYSPGFDFEDDSHSKFMSEHSRAKSMYEHDVEDSEVLRAAYRRPRDVLLSLVGEFVAKAGSRLQELNKKNNNDGKVVELLDIKSHVRLADIAHTLLKVSPYDPESMGCRGLQHYMTYVLPSTDWSNDAMRPALVTILRRLDKVFQKISKKPSIRRNTDWDAAAGLLKGIYDTMVKYLYIIHWSQIRGLINTCQSLIVSDCCSQEGVSSATAALMSQAPPPHFCAMVVRLIALQTQSYQDTCTTLETVCGGSSVFPTQDKTESMIINLIMPLCLRVGSGRTDVGQMKQSDISFALTLVLHAMSPPNTKNLGPSGTNVKPTAENRTGSLTFTGTRDTKTSAKINTSLYQVAFLALKIMAICFEGELMGEWSRIGRTMRELGKRNEAATFVWDFLDFVVTHRTVLYILMQPFIFQKLAQPPISDFERNMHTKIRNKMRSIGLPLSKSRGALLVELAHEMKLLKEELDESTESSSEPKKDSTPTCQMTTEVSGTRHQRHSLIGLFTGDGHHQSKSAPTHDVMHSQVKESSSSHSSTPNQAPNLNETQEPPPNGQSTPGTQPDRSSQRSSVSDDHGPLPKSESLLFHKAHKLRFVSSVEFRHSSGETSTTPLSPGSPAEDSSGEVYPNKPRLQRIKPQSRKTFRIRKSKKTRQAEMAQAKLEAEASLSSFQHQDSGSPPLTPPVTTQSQEISQQCTSTIQTQTGQKAETPTPQRYEPLSDSHRLRIATRSKAPEGSWDEDSAISQTSSTSGYRESYPVMLLKEPLESSPKAFPPLASPDIQSLPSTSSATMNNFMLIDNSSPDCSLNEAGEKTALLASGEKSSSHQSLLMVFDAQDENTLI</sequence>
<dbReference type="EMBL" id="OV651824">
    <property type="protein sequence ID" value="CAH1101805.1"/>
    <property type="molecule type" value="Genomic_DNA"/>
</dbReference>
<feature type="region of interest" description="Disordered" evidence="1">
    <location>
        <begin position="2680"/>
        <end position="2829"/>
    </location>
</feature>
<feature type="region of interest" description="Disordered" evidence="1">
    <location>
        <begin position="252"/>
        <end position="289"/>
    </location>
</feature>
<dbReference type="GO" id="GO:0055080">
    <property type="term" value="P:monoatomic cation homeostasis"/>
    <property type="evidence" value="ECO:0007669"/>
    <property type="project" value="TreeGrafter"/>
</dbReference>
<dbReference type="Pfam" id="PF20262">
    <property type="entry name" value="UNC80_C"/>
    <property type="match status" value="1"/>
</dbReference>
<feature type="compositionally biased region" description="Basic and acidic residues" evidence="1">
    <location>
        <begin position="1184"/>
        <end position="1198"/>
    </location>
</feature>
<dbReference type="OrthoDB" id="5584001at2759"/>
<feature type="compositionally biased region" description="Polar residues" evidence="1">
    <location>
        <begin position="2616"/>
        <end position="2641"/>
    </location>
</feature>
<evidence type="ECO:0000313" key="5">
    <source>
        <dbReference type="Proteomes" id="UP001153636"/>
    </source>
</evidence>
<evidence type="ECO:0000313" key="4">
    <source>
        <dbReference type="EMBL" id="CAH1101805.1"/>
    </source>
</evidence>
<name>A0A9P0CLQ0_9CUCU</name>
<feature type="region of interest" description="Disordered" evidence="1">
    <location>
        <begin position="1158"/>
        <end position="1198"/>
    </location>
</feature>
<dbReference type="GO" id="GO:0005261">
    <property type="term" value="F:monoatomic cation channel activity"/>
    <property type="evidence" value="ECO:0007669"/>
    <property type="project" value="TreeGrafter"/>
</dbReference>
<reference evidence="4" key="1">
    <citation type="submission" date="2022-01" db="EMBL/GenBank/DDBJ databases">
        <authorList>
            <person name="King R."/>
        </authorList>
    </citation>
    <scope>NUCLEOTIDE SEQUENCE</scope>
</reference>
<feature type="region of interest" description="Disordered" evidence="1">
    <location>
        <begin position="1455"/>
        <end position="1475"/>
    </location>
</feature>
<dbReference type="InterPro" id="IPR046460">
    <property type="entry name" value="UNC80_C"/>
</dbReference>
<feature type="region of interest" description="Disordered" evidence="1">
    <location>
        <begin position="501"/>
        <end position="529"/>
    </location>
</feature>
<keyword evidence="5" id="KW-1185">Reference proteome</keyword>